<dbReference type="Gene3D" id="3.40.50.1820">
    <property type="entry name" value="alpha/beta hydrolase"/>
    <property type="match status" value="1"/>
</dbReference>
<dbReference type="GO" id="GO:0016787">
    <property type="term" value="F:hydrolase activity"/>
    <property type="evidence" value="ECO:0007669"/>
    <property type="project" value="UniProtKB-KW"/>
</dbReference>
<feature type="domain" description="AB hydrolase-1" evidence="2">
    <location>
        <begin position="69"/>
        <end position="196"/>
    </location>
</feature>
<keyword evidence="1 3" id="KW-0378">Hydrolase</keyword>
<organism evidence="3 4">
    <name type="scientific">Thalassospira marina</name>
    <dbReference type="NCBI Taxonomy" id="2048283"/>
    <lineage>
        <taxon>Bacteria</taxon>
        <taxon>Pseudomonadati</taxon>
        <taxon>Pseudomonadota</taxon>
        <taxon>Alphaproteobacteria</taxon>
        <taxon>Rhodospirillales</taxon>
        <taxon>Thalassospiraceae</taxon>
        <taxon>Thalassospira</taxon>
    </lineage>
</organism>
<reference evidence="3 4" key="1">
    <citation type="submission" date="2017-10" db="EMBL/GenBank/DDBJ databases">
        <title>Biodiversity and function of Thalassospira species in the particle-attached aromatic-hydrocarbon-degrading consortia from the surface seawater of the China South Sea.</title>
        <authorList>
            <person name="Dong C."/>
            <person name="Liu R."/>
            <person name="Shao Z."/>
        </authorList>
    </citation>
    <scope>NUCLEOTIDE SEQUENCE [LARGE SCALE GENOMIC DNA]</scope>
    <source>
        <strain evidence="3 4">CSC3H3</strain>
        <plasmid evidence="4">pcsc3h3</plasmid>
    </source>
</reference>
<evidence type="ECO:0000256" key="1">
    <source>
        <dbReference type="ARBA" id="ARBA00022801"/>
    </source>
</evidence>
<evidence type="ECO:0000259" key="2">
    <source>
        <dbReference type="Pfam" id="PF12697"/>
    </source>
</evidence>
<dbReference type="EMBL" id="CP024200">
    <property type="protein sequence ID" value="AUG55926.1"/>
    <property type="molecule type" value="Genomic_DNA"/>
</dbReference>
<dbReference type="Pfam" id="PF12697">
    <property type="entry name" value="Abhydrolase_6"/>
    <property type="match status" value="1"/>
</dbReference>
<dbReference type="RefSeq" id="WP_101286857.1">
    <property type="nucleotide sequence ID" value="NZ_CP024200.1"/>
</dbReference>
<sequence>MIRDWDDAYANGDHIENAASFPPLWTKEASAFRDGLIAAGRANIDVAYGPHEREKYDLFLPENTPKGLMVFVHGGYWKAFDKSTWSHLANGAIKRGWAVCLPSYTLAPEARLASITRQIAAAIDHAAGTIAGPIHLSGHSAGGHLVSRMICADSPLAPATLDRIHHVMSISGLHDLRPLRNTAMNQVLNIDIPEAISESAALLAPARPGDRAAQVTCWVGADERPEFVRQNDLLANIWTGLGATTQSIHAPDRHHFNVIGDLADPESDMTCCLLAGIIDDGE</sequence>
<proteinExistence type="predicted"/>
<accession>A0ABM6QH45</accession>
<dbReference type="InterPro" id="IPR050300">
    <property type="entry name" value="GDXG_lipolytic_enzyme"/>
</dbReference>
<keyword evidence="4" id="KW-1185">Reference proteome</keyword>
<keyword evidence="3" id="KW-0614">Plasmid</keyword>
<dbReference type="PANTHER" id="PTHR48081:SF33">
    <property type="entry name" value="KYNURENINE FORMAMIDASE"/>
    <property type="match status" value="1"/>
</dbReference>
<dbReference type="PANTHER" id="PTHR48081">
    <property type="entry name" value="AB HYDROLASE SUPERFAMILY PROTEIN C4A8.06C"/>
    <property type="match status" value="1"/>
</dbReference>
<dbReference type="Proteomes" id="UP000233458">
    <property type="component" value="Plasmid pCSC3H3"/>
</dbReference>
<dbReference type="InterPro" id="IPR029058">
    <property type="entry name" value="AB_hydrolase_fold"/>
</dbReference>
<evidence type="ECO:0000313" key="3">
    <source>
        <dbReference type="EMBL" id="AUG55926.1"/>
    </source>
</evidence>
<evidence type="ECO:0000313" key="4">
    <source>
        <dbReference type="Proteomes" id="UP000233458"/>
    </source>
</evidence>
<protein>
    <submittedName>
        <fullName evidence="3">Alpha/beta hydrolase</fullName>
    </submittedName>
</protein>
<geneLocation type="plasmid" evidence="4">
    <name>pcsc3h3</name>
</geneLocation>
<dbReference type="SUPFAM" id="SSF53474">
    <property type="entry name" value="alpha/beta-Hydrolases"/>
    <property type="match status" value="1"/>
</dbReference>
<name>A0ABM6QH45_9PROT</name>
<dbReference type="InterPro" id="IPR000073">
    <property type="entry name" value="AB_hydrolase_1"/>
</dbReference>
<gene>
    <name evidence="3" type="ORF">CSC3H3_21275</name>
</gene>